<accession>A0A4Q2RGI8</accession>
<evidence type="ECO:0000259" key="5">
    <source>
        <dbReference type="Pfam" id="PF13407"/>
    </source>
</evidence>
<protein>
    <submittedName>
        <fullName evidence="6">Sugar ABC transporter substrate-binding protein</fullName>
    </submittedName>
</protein>
<dbReference type="Gene3D" id="3.40.50.2300">
    <property type="match status" value="2"/>
</dbReference>
<dbReference type="RefSeq" id="WP_129217978.1">
    <property type="nucleotide sequence ID" value="NZ_QYBC01000003.1"/>
</dbReference>
<dbReference type="SUPFAM" id="SSF53822">
    <property type="entry name" value="Periplasmic binding protein-like I"/>
    <property type="match status" value="1"/>
</dbReference>
<dbReference type="InterPro" id="IPR025997">
    <property type="entry name" value="SBP_2_dom"/>
</dbReference>
<dbReference type="Pfam" id="PF13407">
    <property type="entry name" value="Peripla_BP_4"/>
    <property type="match status" value="1"/>
</dbReference>
<proteinExistence type="inferred from homology"/>
<comment type="caution">
    <text evidence="6">The sequence shown here is derived from an EMBL/GenBank/DDBJ whole genome shotgun (WGS) entry which is preliminary data.</text>
</comment>
<feature type="domain" description="Periplasmic binding protein" evidence="5">
    <location>
        <begin position="59"/>
        <end position="324"/>
    </location>
</feature>
<dbReference type="EMBL" id="QYBC01000003">
    <property type="protein sequence ID" value="RYB06621.1"/>
    <property type="molecule type" value="Genomic_DNA"/>
</dbReference>
<dbReference type="Proteomes" id="UP000289411">
    <property type="component" value="Unassembled WGS sequence"/>
</dbReference>
<sequence>MIARISMTLLTTGASLLMGQAARADAVSDAKSFVAAMSAPAAPWAGPTSGPKAVPGKSIVYVSTDQNNGGARGVGEGIKEAADAIGWTYRQLDGQGSVSGRTSAMSQAIASKADVIVLGAIDATEQSSAIEDAAKQGIVLIGWHAVAHSGPDPKLSLFTNITTDPLEVARAAASLPCSETNGKAGVVVFTDSTYEIAVKKARAMEALIKQCGDSKVLAFVDTPLAEASTRMPQLTTSLLQKYGKSWTHSLSINDLTFDFMAPSLGSAGIEGDGAPLAVSAGDGSGAAFQRIRQKEYQEATVAEPLRLHGWQIVDEANRALNKQKDSGFVAPAHLFTAANIGSDGGPQDKYDPDNGYAAIYKKIWKGQ</sequence>
<evidence type="ECO:0000256" key="3">
    <source>
        <dbReference type="ARBA" id="ARBA00022729"/>
    </source>
</evidence>
<evidence type="ECO:0000313" key="7">
    <source>
        <dbReference type="Proteomes" id="UP000289411"/>
    </source>
</evidence>
<keyword evidence="3 4" id="KW-0732">Signal</keyword>
<comment type="subcellular location">
    <subcellularLocation>
        <location evidence="1">Cell envelope</location>
    </subcellularLocation>
</comment>
<dbReference type="PANTHER" id="PTHR46847:SF1">
    <property type="entry name" value="D-ALLOSE-BINDING PERIPLASMIC PROTEIN-RELATED"/>
    <property type="match status" value="1"/>
</dbReference>
<keyword evidence="7" id="KW-1185">Reference proteome</keyword>
<feature type="chain" id="PRO_5020773128" evidence="4">
    <location>
        <begin position="25"/>
        <end position="367"/>
    </location>
</feature>
<evidence type="ECO:0000256" key="2">
    <source>
        <dbReference type="ARBA" id="ARBA00007639"/>
    </source>
</evidence>
<evidence type="ECO:0000256" key="4">
    <source>
        <dbReference type="SAM" id="SignalP"/>
    </source>
</evidence>
<comment type="similarity">
    <text evidence="2">Belongs to the bacterial solute-binding protein 2 family.</text>
</comment>
<reference evidence="6 7" key="1">
    <citation type="submission" date="2018-09" db="EMBL/GenBank/DDBJ databases">
        <authorList>
            <person name="Grouzdev D.S."/>
            <person name="Krutkina M.S."/>
        </authorList>
    </citation>
    <scope>NUCLEOTIDE SEQUENCE [LARGE SCALE GENOMIC DNA]</scope>
    <source>
        <strain evidence="6 7">RmlP001</strain>
    </source>
</reference>
<dbReference type="PANTHER" id="PTHR46847">
    <property type="entry name" value="D-ALLOSE-BINDING PERIPLASMIC PROTEIN-RELATED"/>
    <property type="match status" value="1"/>
</dbReference>
<dbReference type="GO" id="GO:0030313">
    <property type="term" value="C:cell envelope"/>
    <property type="evidence" value="ECO:0007669"/>
    <property type="project" value="UniProtKB-SubCell"/>
</dbReference>
<evidence type="ECO:0000313" key="6">
    <source>
        <dbReference type="EMBL" id="RYB06621.1"/>
    </source>
</evidence>
<dbReference type="InterPro" id="IPR028082">
    <property type="entry name" value="Peripla_BP_I"/>
</dbReference>
<feature type="signal peptide" evidence="4">
    <location>
        <begin position="1"/>
        <end position="24"/>
    </location>
</feature>
<dbReference type="GO" id="GO:0030246">
    <property type="term" value="F:carbohydrate binding"/>
    <property type="evidence" value="ECO:0007669"/>
    <property type="project" value="UniProtKB-ARBA"/>
</dbReference>
<reference evidence="6 7" key="2">
    <citation type="submission" date="2019-02" db="EMBL/GenBank/DDBJ databases">
        <title>'Lichenibacterium ramalinii' gen. nov. sp. nov., 'Lichenibacterium minor' gen. nov. sp. nov.</title>
        <authorList>
            <person name="Pankratov T."/>
        </authorList>
    </citation>
    <scope>NUCLEOTIDE SEQUENCE [LARGE SCALE GENOMIC DNA]</scope>
    <source>
        <strain evidence="6 7">RmlP001</strain>
    </source>
</reference>
<dbReference type="OrthoDB" id="9342512at2"/>
<gene>
    <name evidence="6" type="ORF">D3272_04610</name>
</gene>
<dbReference type="AlphaFoldDB" id="A0A4Q2RGI8"/>
<organism evidence="6 7">
    <name type="scientific">Lichenibacterium ramalinae</name>
    <dbReference type="NCBI Taxonomy" id="2316527"/>
    <lineage>
        <taxon>Bacteria</taxon>
        <taxon>Pseudomonadati</taxon>
        <taxon>Pseudomonadota</taxon>
        <taxon>Alphaproteobacteria</taxon>
        <taxon>Hyphomicrobiales</taxon>
        <taxon>Lichenihabitantaceae</taxon>
        <taxon>Lichenibacterium</taxon>
    </lineage>
</organism>
<evidence type="ECO:0000256" key="1">
    <source>
        <dbReference type="ARBA" id="ARBA00004196"/>
    </source>
</evidence>
<name>A0A4Q2RGI8_9HYPH</name>